<feature type="transmembrane region" description="Helical" evidence="2">
    <location>
        <begin position="512"/>
        <end position="537"/>
    </location>
</feature>
<dbReference type="Proteomes" id="UP000371041">
    <property type="component" value="Chromosome"/>
</dbReference>
<dbReference type="PANTHER" id="PTHR38434">
    <property type="entry name" value="BLL2549 PROTEIN"/>
    <property type="match status" value="1"/>
</dbReference>
<evidence type="ECO:0000256" key="1">
    <source>
        <dbReference type="SAM" id="MobiDB-lite"/>
    </source>
</evidence>
<feature type="transmembrane region" description="Helical" evidence="2">
    <location>
        <begin position="236"/>
        <end position="253"/>
    </location>
</feature>
<dbReference type="EMBL" id="CP045929">
    <property type="protein sequence ID" value="QGK71881.1"/>
    <property type="molecule type" value="Genomic_DNA"/>
</dbReference>
<feature type="transmembrane region" description="Helical" evidence="2">
    <location>
        <begin position="647"/>
        <end position="665"/>
    </location>
</feature>
<feature type="transmembrane region" description="Helical" evidence="2">
    <location>
        <begin position="173"/>
        <end position="194"/>
    </location>
</feature>
<feature type="transmembrane region" description="Helical" evidence="2">
    <location>
        <begin position="616"/>
        <end position="635"/>
    </location>
</feature>
<feature type="transmembrane region" description="Helical" evidence="2">
    <location>
        <begin position="284"/>
        <end position="302"/>
    </location>
</feature>
<evidence type="ECO:0000313" key="4">
    <source>
        <dbReference type="Proteomes" id="UP000371041"/>
    </source>
</evidence>
<feature type="transmembrane region" description="Helical" evidence="2">
    <location>
        <begin position="148"/>
        <end position="167"/>
    </location>
</feature>
<organism evidence="3 4">
    <name type="scientific">Allosaccharopolyspora coralli</name>
    <dbReference type="NCBI Taxonomy" id="2665642"/>
    <lineage>
        <taxon>Bacteria</taxon>
        <taxon>Bacillati</taxon>
        <taxon>Actinomycetota</taxon>
        <taxon>Actinomycetes</taxon>
        <taxon>Pseudonocardiales</taxon>
        <taxon>Pseudonocardiaceae</taxon>
        <taxon>Allosaccharopolyspora</taxon>
    </lineage>
</organism>
<dbReference type="AlphaFoldDB" id="A0A5Q3QB41"/>
<protein>
    <submittedName>
        <fullName evidence="3">DUF2339 domain-containing protein</fullName>
    </submittedName>
</protein>
<feature type="transmembrane region" description="Helical" evidence="2">
    <location>
        <begin position="369"/>
        <end position="386"/>
    </location>
</feature>
<keyword evidence="2" id="KW-1133">Transmembrane helix</keyword>
<keyword evidence="4" id="KW-1185">Reference proteome</keyword>
<gene>
    <name evidence="3" type="ORF">GIY23_22380</name>
</gene>
<accession>A0A5Q3QB41</accession>
<dbReference type="RefSeq" id="WP_154078449.1">
    <property type="nucleotide sequence ID" value="NZ_CP045929.1"/>
</dbReference>
<evidence type="ECO:0000313" key="3">
    <source>
        <dbReference type="EMBL" id="QGK71881.1"/>
    </source>
</evidence>
<dbReference type="PANTHER" id="PTHR38434:SF1">
    <property type="entry name" value="BLL2549 PROTEIN"/>
    <property type="match status" value="1"/>
</dbReference>
<name>A0A5Q3QB41_9PSEU</name>
<feature type="compositionally biased region" description="Basic and acidic residues" evidence="1">
    <location>
        <begin position="37"/>
        <end position="60"/>
    </location>
</feature>
<dbReference type="InterPro" id="IPR019286">
    <property type="entry name" value="DUF2339_TM"/>
</dbReference>
<feature type="region of interest" description="Disordered" evidence="1">
    <location>
        <begin position="1"/>
        <end position="141"/>
    </location>
</feature>
<dbReference type="Pfam" id="PF10101">
    <property type="entry name" value="DUF2339"/>
    <property type="match status" value="2"/>
</dbReference>
<reference evidence="4" key="1">
    <citation type="submission" date="2019-11" db="EMBL/GenBank/DDBJ databases">
        <title>The complete genome sequence of Saccharopolyspora sp. E2A.</title>
        <authorList>
            <person name="Zhang G."/>
        </authorList>
    </citation>
    <scope>NUCLEOTIDE SEQUENCE [LARGE SCALE GENOMIC DNA]</scope>
    <source>
        <strain evidence="4">E2A</strain>
    </source>
</reference>
<feature type="transmembrane region" description="Helical" evidence="2">
    <location>
        <begin position="341"/>
        <end position="362"/>
    </location>
</feature>
<keyword evidence="2" id="KW-0472">Membrane</keyword>
<feature type="transmembrane region" description="Helical" evidence="2">
    <location>
        <begin position="260"/>
        <end position="278"/>
    </location>
</feature>
<feature type="transmembrane region" description="Helical" evidence="2">
    <location>
        <begin position="206"/>
        <end position="230"/>
    </location>
</feature>
<feature type="transmembrane region" description="Helical" evidence="2">
    <location>
        <begin position="558"/>
        <end position="584"/>
    </location>
</feature>
<keyword evidence="2" id="KW-0812">Transmembrane</keyword>
<evidence type="ECO:0000256" key="2">
    <source>
        <dbReference type="SAM" id="Phobius"/>
    </source>
</evidence>
<proteinExistence type="predicted"/>
<feature type="compositionally biased region" description="Low complexity" evidence="1">
    <location>
        <begin position="96"/>
        <end position="111"/>
    </location>
</feature>
<dbReference type="KEGG" id="sace:GIY23_22380"/>
<sequence>MTTRDTADTPASAARTTRHDLDPFDRLASMVAELGAEVDRVSEELRPTEEDPPRTDEDRPSPPPPTGPGMHRGEPVDTSFAPPETAATIASTPGTPVASAAGDSPSSGPMPVAAGNSPGIPPRNQQTQERTRRTPMSRLRRDDVMSRLPAWAGAAVTLLGVVLLLVMAVQQGWIGPLGRVIGGAGLGVALLACAGRVRRSGETGRAGAFALAATGIATLYLDVLAATVLYAQLPLLVGWCAALAIAGGGLWLADRWTSQTLAVGVVLGCAGCAPLLVFSAPVSVAAAPALLAGFLVVLKVAAAPVQLRRGWPRLTAAAALPAIAAALFADAHAAVVASTPWPAVAAAVTVTITGLGLAIVTARRRPKDPVTLGLLALSGTPVLLVAPMLDRAAALGVLLGLAGVHVAVWAFRRHFPARWGAVAGATAAVAVFQASVSTLDGSARSLALLGEAVVLVMLAVRLRGKGMLLTASLYAATGAISAVAADVPPRLLVTFPAEPFVVDGVPRPGPTAIGLLTFAAVTAVSALLPWAAVRLRVLGAPGSEPLGTDGHPRVEHRLLTLVVPALPLLYGASGTVLAAVLWAAPSPTGFLVGQALVTVSWVVAAFVLLSQGIRHGALRVAGFAFIAASLAKLLLFDLAALDGFARVGAFLGAGLILLVGGTHHAKRIAERRNPLESRM</sequence>
<feature type="transmembrane region" description="Helical" evidence="2">
    <location>
        <begin position="590"/>
        <end position="609"/>
    </location>
</feature>
<feature type="transmembrane region" description="Helical" evidence="2">
    <location>
        <begin position="392"/>
        <end position="411"/>
    </location>
</feature>
<feature type="transmembrane region" description="Helical" evidence="2">
    <location>
        <begin position="467"/>
        <end position="485"/>
    </location>
</feature>
<feature type="transmembrane region" description="Helical" evidence="2">
    <location>
        <begin position="314"/>
        <end position="335"/>
    </location>
</feature>